<evidence type="ECO:0000256" key="4">
    <source>
        <dbReference type="ARBA" id="ARBA00023125"/>
    </source>
</evidence>
<dbReference type="InterPro" id="IPR050239">
    <property type="entry name" value="Sigma-70_RNA_pol_init_factors"/>
</dbReference>
<feature type="domain" description="RNA polymerase sigma-70" evidence="8">
    <location>
        <begin position="477"/>
        <end position="503"/>
    </location>
</feature>
<dbReference type="InterPro" id="IPR036388">
    <property type="entry name" value="WH-like_DNA-bd_sf"/>
</dbReference>
<evidence type="ECO:0000256" key="1">
    <source>
        <dbReference type="ARBA" id="ARBA00007788"/>
    </source>
</evidence>
<dbReference type="PANTHER" id="PTHR30603">
    <property type="entry name" value="RNA POLYMERASE SIGMA FACTOR RPO"/>
    <property type="match status" value="1"/>
</dbReference>
<evidence type="ECO:0000259" key="8">
    <source>
        <dbReference type="PROSITE" id="PS00716"/>
    </source>
</evidence>
<dbReference type="SUPFAM" id="SSF88946">
    <property type="entry name" value="Sigma2 domain of RNA polymerase sigma factors"/>
    <property type="match status" value="1"/>
</dbReference>
<dbReference type="FunFam" id="1.10.601.10:FF:000001">
    <property type="entry name" value="RNA polymerase sigma factor SigA"/>
    <property type="match status" value="1"/>
</dbReference>
<keyword evidence="2 6" id="KW-0805">Transcription regulation</keyword>
<evidence type="ECO:0000256" key="3">
    <source>
        <dbReference type="ARBA" id="ARBA00023082"/>
    </source>
</evidence>
<dbReference type="PROSITE" id="PS00716">
    <property type="entry name" value="SIGMA70_2"/>
    <property type="match status" value="1"/>
</dbReference>
<dbReference type="Gene3D" id="1.10.601.10">
    <property type="entry name" value="RNA Polymerase Primary Sigma Factor"/>
    <property type="match status" value="2"/>
</dbReference>
<proteinExistence type="inferred from homology"/>
<comment type="function">
    <text evidence="6">Sigma factors are initiation factors that promote the attachment of RNA polymerase to specific initiation sites and are then released.</text>
</comment>
<dbReference type="NCBIfam" id="TIGR02937">
    <property type="entry name" value="sigma70-ECF"/>
    <property type="match status" value="1"/>
</dbReference>
<dbReference type="GO" id="GO:0006352">
    <property type="term" value="P:DNA-templated transcription initiation"/>
    <property type="evidence" value="ECO:0007669"/>
    <property type="project" value="InterPro"/>
</dbReference>
<dbReference type="InterPro" id="IPR007630">
    <property type="entry name" value="RNA_pol_sigma70_r4"/>
</dbReference>
<dbReference type="CDD" id="cd06171">
    <property type="entry name" value="Sigma70_r4"/>
    <property type="match status" value="1"/>
</dbReference>
<keyword evidence="3 6" id="KW-0731">Sigma factor</keyword>
<protein>
    <recommendedName>
        <fullName evidence="6">RNA polymerase sigma factor</fullName>
    </recommendedName>
</protein>
<dbReference type="GO" id="GO:0003677">
    <property type="term" value="F:DNA binding"/>
    <property type="evidence" value="ECO:0007669"/>
    <property type="project" value="UniProtKB-KW"/>
</dbReference>
<dbReference type="Gene3D" id="1.10.10.10">
    <property type="entry name" value="Winged helix-like DNA-binding domain superfamily/Winged helix DNA-binding domain"/>
    <property type="match status" value="2"/>
</dbReference>
<accession>A0A7C3UY19</accession>
<sequence>MGAKMSRVKEFLSTIINKAGSAKRLSYQEIEDSLPLDIEPAEIEELIRELSQRGINVGTGKETTRAPKANVAARRVEDPIKCYFRDLSELPLLSREEEVEYSRNMEEGYQEIVRYLFIIPPLLEEFFLECKPLEEGTGSLDQIARIEFKCLINKREMWLEKQKFIRRLRRVKRLFAEWGELKAKKTRAAKRRVENIKARIIKRIQSLSLQHGLINKFIERYREILKEGMLIKEKMTKDKKNIEEWRRRQREFETKYEITIEAMERNMAKIEECEAKILENRDKMIKGNVRLVIAIAKRYMNRGLEFADLLEEGNVGLIKAVEKFNYRKGFKFSTYATWWIKQAITRAIADHSRTIRIPAHIIDMMNKLNRAQRKFIQTYGREPTIAELAQRLGTPVEKLDALRRISQISISLDKPVDDEESSFVGDFLSDEKSISPYQHTGRLLLQEKLEEAFKYLSKREEKVLRLRFGLGDGIPRTLEEVGQIFNITRERVRQIEAKALRRLAHPKLLKKFTLLKDMLTG</sequence>
<dbReference type="InterPro" id="IPR009042">
    <property type="entry name" value="RNA_pol_sigma70_r1_2"/>
</dbReference>
<feature type="domain" description="RNA polymerase sigma-70" evidence="7">
    <location>
        <begin position="308"/>
        <end position="321"/>
    </location>
</feature>
<dbReference type="EMBL" id="DTMQ01000014">
    <property type="protein sequence ID" value="HGE98846.1"/>
    <property type="molecule type" value="Genomic_DNA"/>
</dbReference>
<evidence type="ECO:0000256" key="5">
    <source>
        <dbReference type="ARBA" id="ARBA00023163"/>
    </source>
</evidence>
<dbReference type="InterPro" id="IPR007127">
    <property type="entry name" value="RNA_pol_sigma_70_r1_1"/>
</dbReference>
<dbReference type="AlphaFoldDB" id="A0A7C3UY19"/>
<dbReference type="GO" id="GO:0016987">
    <property type="term" value="F:sigma factor activity"/>
    <property type="evidence" value="ECO:0007669"/>
    <property type="project" value="UniProtKB-KW"/>
</dbReference>
<reference evidence="9" key="1">
    <citation type="journal article" date="2020" name="mSystems">
        <title>Genome- and Community-Level Interaction Insights into Carbon Utilization and Element Cycling Functions of Hydrothermarchaeota in Hydrothermal Sediment.</title>
        <authorList>
            <person name="Zhou Z."/>
            <person name="Liu Y."/>
            <person name="Xu W."/>
            <person name="Pan J."/>
            <person name="Luo Z.H."/>
            <person name="Li M."/>
        </authorList>
    </citation>
    <scope>NUCLEOTIDE SEQUENCE [LARGE SCALE GENOMIC DNA]</scope>
    <source>
        <strain evidence="9">SpSt-906</strain>
    </source>
</reference>
<dbReference type="Gene3D" id="1.10.220.120">
    <property type="entry name" value="Sigma-70 factor, region 1.1"/>
    <property type="match status" value="1"/>
</dbReference>
<dbReference type="InterPro" id="IPR000943">
    <property type="entry name" value="RNA_pol_sigma70"/>
</dbReference>
<gene>
    <name evidence="9" type="ORF">ENX07_02075</name>
</gene>
<dbReference type="PROSITE" id="PS00715">
    <property type="entry name" value="SIGMA70_1"/>
    <property type="match status" value="1"/>
</dbReference>
<dbReference type="Pfam" id="PF00140">
    <property type="entry name" value="Sigma70_r1_2"/>
    <property type="match status" value="1"/>
</dbReference>
<name>A0A7C3UY19_UNCW3</name>
<dbReference type="PANTHER" id="PTHR30603:SF60">
    <property type="entry name" value="RNA POLYMERASE SIGMA FACTOR RPOD"/>
    <property type="match status" value="1"/>
</dbReference>
<dbReference type="Pfam" id="PF04545">
    <property type="entry name" value="Sigma70_r4"/>
    <property type="match status" value="1"/>
</dbReference>
<dbReference type="InterPro" id="IPR014284">
    <property type="entry name" value="RNA_pol_sigma-70_dom"/>
</dbReference>
<dbReference type="PRINTS" id="PR00046">
    <property type="entry name" value="SIGMA70FCT"/>
</dbReference>
<dbReference type="InterPro" id="IPR013325">
    <property type="entry name" value="RNA_pol_sigma_r2"/>
</dbReference>
<dbReference type="Pfam" id="PF04542">
    <property type="entry name" value="Sigma70_r2"/>
    <property type="match status" value="1"/>
</dbReference>
<evidence type="ECO:0000313" key="9">
    <source>
        <dbReference type="EMBL" id="HGE98846.1"/>
    </source>
</evidence>
<dbReference type="Pfam" id="PF04539">
    <property type="entry name" value="Sigma70_r3"/>
    <property type="match status" value="1"/>
</dbReference>
<comment type="caution">
    <text evidence="9">The sequence shown here is derived from an EMBL/GenBank/DDBJ whole genome shotgun (WGS) entry which is preliminary data.</text>
</comment>
<dbReference type="InterPro" id="IPR042189">
    <property type="entry name" value="RNA_pol_sigma_70_r1_1_sf"/>
</dbReference>
<dbReference type="InterPro" id="IPR013324">
    <property type="entry name" value="RNA_pol_sigma_r3/r4-like"/>
</dbReference>
<comment type="similarity">
    <text evidence="1 6">Belongs to the sigma-70 factor family.</text>
</comment>
<evidence type="ECO:0000259" key="7">
    <source>
        <dbReference type="PROSITE" id="PS00715"/>
    </source>
</evidence>
<keyword evidence="4 6" id="KW-0238">DNA-binding</keyword>
<dbReference type="InterPro" id="IPR007627">
    <property type="entry name" value="RNA_pol_sigma70_r2"/>
</dbReference>
<dbReference type="Pfam" id="PF03979">
    <property type="entry name" value="Sigma70_r1_1"/>
    <property type="match status" value="1"/>
</dbReference>
<evidence type="ECO:0000256" key="2">
    <source>
        <dbReference type="ARBA" id="ARBA00023015"/>
    </source>
</evidence>
<dbReference type="SUPFAM" id="SSF88659">
    <property type="entry name" value="Sigma3 and sigma4 domains of RNA polymerase sigma factors"/>
    <property type="match status" value="2"/>
</dbReference>
<evidence type="ECO:0000256" key="6">
    <source>
        <dbReference type="RuleBase" id="RU362124"/>
    </source>
</evidence>
<keyword evidence="5 6" id="KW-0804">Transcription</keyword>
<dbReference type="InterPro" id="IPR007624">
    <property type="entry name" value="RNA_pol_sigma70_r3"/>
</dbReference>
<organism evidence="9">
    <name type="scientific">candidate division WOR-3 bacterium</name>
    <dbReference type="NCBI Taxonomy" id="2052148"/>
    <lineage>
        <taxon>Bacteria</taxon>
        <taxon>Bacteria division WOR-3</taxon>
    </lineage>
</organism>